<dbReference type="EMBL" id="CM010716">
    <property type="protein sequence ID" value="RZC49766.1"/>
    <property type="molecule type" value="Genomic_DNA"/>
</dbReference>
<name>A0A4Y7INS3_PAPSO</name>
<evidence type="ECO:0000256" key="2">
    <source>
        <dbReference type="ARBA" id="ARBA00007727"/>
    </source>
</evidence>
<dbReference type="Gramene" id="RZC49766">
    <property type="protein sequence ID" value="RZC49766"/>
    <property type="gene ID" value="C5167_018191"/>
</dbReference>
<dbReference type="InterPro" id="IPR026057">
    <property type="entry name" value="TBL_C"/>
</dbReference>
<feature type="domain" description="Trichome birefringence-like C-terminal" evidence="8">
    <location>
        <begin position="210"/>
        <end position="517"/>
    </location>
</feature>
<evidence type="ECO:0000256" key="7">
    <source>
        <dbReference type="SAM" id="Phobius"/>
    </source>
</evidence>
<feature type="domain" description="Trichome birefringence-like N-terminal" evidence="9">
    <location>
        <begin position="143"/>
        <end position="192"/>
    </location>
</feature>
<comment type="similarity">
    <text evidence="2">Belongs to the PC-esterase family. TBL subfamily.</text>
</comment>
<evidence type="ECO:0000256" key="6">
    <source>
        <dbReference type="ARBA" id="ARBA00023136"/>
    </source>
</evidence>
<dbReference type="Proteomes" id="UP000316621">
    <property type="component" value="Chromosome 2"/>
</dbReference>
<evidence type="ECO:0000256" key="1">
    <source>
        <dbReference type="ARBA" id="ARBA00004167"/>
    </source>
</evidence>
<dbReference type="Pfam" id="PF14416">
    <property type="entry name" value="PMR5N"/>
    <property type="match status" value="1"/>
</dbReference>
<dbReference type="GO" id="GO:0016020">
    <property type="term" value="C:membrane"/>
    <property type="evidence" value="ECO:0007669"/>
    <property type="project" value="UniProtKB-SubCell"/>
</dbReference>
<dbReference type="GO" id="GO:0016413">
    <property type="term" value="F:O-acetyltransferase activity"/>
    <property type="evidence" value="ECO:0007669"/>
    <property type="project" value="InterPro"/>
</dbReference>
<evidence type="ECO:0000259" key="8">
    <source>
        <dbReference type="Pfam" id="PF13839"/>
    </source>
</evidence>
<evidence type="ECO:0000256" key="5">
    <source>
        <dbReference type="ARBA" id="ARBA00022989"/>
    </source>
</evidence>
<dbReference type="InterPro" id="IPR025846">
    <property type="entry name" value="TBL_N"/>
</dbReference>
<keyword evidence="11" id="KW-1185">Reference proteome</keyword>
<keyword evidence="5 7" id="KW-1133">Transmembrane helix</keyword>
<sequence length="530" mass="60011">MKLKPSEQLCSMLEIPSHHRSKRKAPLMLFCFGFNILVARILVLTTVFFISPSSISPSLSVNSFHFKFLFPAHWPIYNSSSAVTTSIATSSTRIMKNSTKNKLAGTNYIENGFQSPSAVSDDLPNVGDEVVTNETSSGSMDSNCDMFDGQLVRAKDQKQYYSPGSCPYVDRQSFACYENGRPDDQYLQWKWQWPSTQKNAAGCNNVPSFLNATDFLERLRGKKMVFVGDSLNYNMYTSLSSIFGNAIPDKTRISKPSGKTEFKSRGDFSLTFEASLKKFTISYYASLVFVWSAFLVYETHSKRRRNQGVLEGPATLRLDLIDEVESSVYRDAAVVVFDSFHWWVEGKTNNGLASYTLFWFKTIVYICACCGICLFLTIVLVHYRINFFQEGNGSTRTSIRTKPKLFLEDFPKLIMCKGGRWNTGGKCNLETEPIMSNTTFIPMSPPHAKILEDTLRKMKTPVLYLNVSELTYYRADGHPSVYAKNYTVQERIVALDHQDCSHWCLPGVPDTWNELLYLSLLKAGKGSFSR</sequence>
<feature type="transmembrane region" description="Helical" evidence="7">
    <location>
        <begin position="27"/>
        <end position="50"/>
    </location>
</feature>
<dbReference type="PANTHER" id="PTHR32285">
    <property type="entry name" value="PROTEIN TRICHOME BIREFRINGENCE-LIKE 9-RELATED"/>
    <property type="match status" value="1"/>
</dbReference>
<evidence type="ECO:0000313" key="10">
    <source>
        <dbReference type="EMBL" id="RZC49766.1"/>
    </source>
</evidence>
<gene>
    <name evidence="10" type="ORF">C5167_018191</name>
</gene>
<evidence type="ECO:0000259" key="9">
    <source>
        <dbReference type="Pfam" id="PF14416"/>
    </source>
</evidence>
<dbReference type="GO" id="GO:0005794">
    <property type="term" value="C:Golgi apparatus"/>
    <property type="evidence" value="ECO:0007669"/>
    <property type="project" value="TreeGrafter"/>
</dbReference>
<dbReference type="OMA" id="TIVYICA"/>
<comment type="subcellular location">
    <subcellularLocation>
        <location evidence="1">Membrane</location>
        <topology evidence="1">Single-pass membrane protein</topology>
    </subcellularLocation>
</comment>
<dbReference type="InterPro" id="IPR029962">
    <property type="entry name" value="TBL"/>
</dbReference>
<evidence type="ECO:0000256" key="4">
    <source>
        <dbReference type="ARBA" id="ARBA00022968"/>
    </source>
</evidence>
<evidence type="ECO:0000256" key="3">
    <source>
        <dbReference type="ARBA" id="ARBA00022692"/>
    </source>
</evidence>
<organism evidence="10 11">
    <name type="scientific">Papaver somniferum</name>
    <name type="common">Opium poppy</name>
    <dbReference type="NCBI Taxonomy" id="3469"/>
    <lineage>
        <taxon>Eukaryota</taxon>
        <taxon>Viridiplantae</taxon>
        <taxon>Streptophyta</taxon>
        <taxon>Embryophyta</taxon>
        <taxon>Tracheophyta</taxon>
        <taxon>Spermatophyta</taxon>
        <taxon>Magnoliopsida</taxon>
        <taxon>Ranunculales</taxon>
        <taxon>Papaveraceae</taxon>
        <taxon>Papaveroideae</taxon>
        <taxon>Papaver</taxon>
    </lineage>
</organism>
<proteinExistence type="inferred from homology"/>
<dbReference type="AlphaFoldDB" id="A0A4Y7INS3"/>
<evidence type="ECO:0000313" key="11">
    <source>
        <dbReference type="Proteomes" id="UP000316621"/>
    </source>
</evidence>
<dbReference type="Pfam" id="PF13839">
    <property type="entry name" value="PC-Esterase"/>
    <property type="match status" value="1"/>
</dbReference>
<accession>A0A4Y7INS3</accession>
<keyword evidence="3 7" id="KW-0812">Transmembrane</keyword>
<keyword evidence="6 7" id="KW-0472">Membrane</keyword>
<feature type="transmembrane region" description="Helical" evidence="7">
    <location>
        <begin position="281"/>
        <end position="297"/>
    </location>
</feature>
<feature type="transmembrane region" description="Helical" evidence="7">
    <location>
        <begin position="363"/>
        <end position="383"/>
    </location>
</feature>
<dbReference type="PANTHER" id="PTHR32285:SF208">
    <property type="entry name" value="PROTEIN TRICHOME BIREFRINGENCE-LIKE 2"/>
    <property type="match status" value="1"/>
</dbReference>
<keyword evidence="4" id="KW-0735">Signal-anchor</keyword>
<reference evidence="10 11" key="1">
    <citation type="journal article" date="2018" name="Science">
        <title>The opium poppy genome and morphinan production.</title>
        <authorList>
            <person name="Guo L."/>
            <person name="Winzer T."/>
            <person name="Yang X."/>
            <person name="Li Y."/>
            <person name="Ning Z."/>
            <person name="He Z."/>
            <person name="Teodor R."/>
            <person name="Lu Y."/>
            <person name="Bowser T.A."/>
            <person name="Graham I.A."/>
            <person name="Ye K."/>
        </authorList>
    </citation>
    <scope>NUCLEOTIDE SEQUENCE [LARGE SCALE GENOMIC DNA]</scope>
    <source>
        <strain evidence="11">cv. HN1</strain>
        <tissue evidence="10">Leaves</tissue>
    </source>
</reference>
<protein>
    <submittedName>
        <fullName evidence="10">Uncharacterized protein</fullName>
    </submittedName>
</protein>